<evidence type="ECO:0000256" key="11">
    <source>
        <dbReference type="RuleBase" id="RU368036"/>
    </source>
</evidence>
<keyword evidence="7 11" id="KW-0012">Acyltransferase</keyword>
<evidence type="ECO:0000256" key="10">
    <source>
        <dbReference type="PIRSR" id="PIRSR600101-2"/>
    </source>
</evidence>
<evidence type="ECO:0000256" key="3">
    <source>
        <dbReference type="ARBA" id="ARBA00009381"/>
    </source>
</evidence>
<comment type="subunit">
    <text evidence="11">This enzyme consists of two polypeptide chains, which are synthesized in precursor form from a single polypeptide.</text>
</comment>
<comment type="PTM">
    <text evidence="11">Cleaved by autocatalysis into a large and a small subunit.</text>
</comment>
<gene>
    <name evidence="12" type="primary">ggt</name>
    <name evidence="12" type="ORF">GCM10011332_08520</name>
</gene>
<dbReference type="InterPro" id="IPR029055">
    <property type="entry name" value="Ntn_hydrolases_N"/>
</dbReference>
<dbReference type="InterPro" id="IPR043137">
    <property type="entry name" value="GGT_ssub_C"/>
</dbReference>
<dbReference type="SUPFAM" id="SSF56235">
    <property type="entry name" value="N-terminal nucleophile aminohydrolases (Ntn hydrolases)"/>
    <property type="match status" value="1"/>
</dbReference>
<dbReference type="InterPro" id="IPR043138">
    <property type="entry name" value="GGT_lsub"/>
</dbReference>
<evidence type="ECO:0000256" key="5">
    <source>
        <dbReference type="ARBA" id="ARBA00022801"/>
    </source>
</evidence>
<comment type="catalytic activity">
    <reaction evidence="2 11">
        <text>glutathione + H2O = L-cysteinylglycine + L-glutamate</text>
        <dbReference type="Rhea" id="RHEA:28807"/>
        <dbReference type="ChEBI" id="CHEBI:15377"/>
        <dbReference type="ChEBI" id="CHEBI:29985"/>
        <dbReference type="ChEBI" id="CHEBI:57925"/>
        <dbReference type="ChEBI" id="CHEBI:61694"/>
        <dbReference type="EC" id="3.4.19.13"/>
    </reaction>
</comment>
<keyword evidence="5 11" id="KW-0378">Hydrolase</keyword>
<dbReference type="GO" id="GO:0103068">
    <property type="term" value="F:leukotriene C4 gamma-glutamyl transferase activity"/>
    <property type="evidence" value="ECO:0007669"/>
    <property type="project" value="UniProtKB-EC"/>
</dbReference>
<evidence type="ECO:0000313" key="13">
    <source>
        <dbReference type="Proteomes" id="UP000632498"/>
    </source>
</evidence>
<dbReference type="Gene3D" id="1.10.246.130">
    <property type="match status" value="1"/>
</dbReference>
<comment type="catalytic activity">
    <reaction evidence="8 11">
        <text>an N-terminal (5-L-glutamyl)-[peptide] + an alpha-amino acid = 5-L-glutamyl amino acid + an N-terminal L-alpha-aminoacyl-[peptide]</text>
        <dbReference type="Rhea" id="RHEA:23904"/>
        <dbReference type="Rhea" id="RHEA-COMP:9780"/>
        <dbReference type="Rhea" id="RHEA-COMP:9795"/>
        <dbReference type="ChEBI" id="CHEBI:77644"/>
        <dbReference type="ChEBI" id="CHEBI:78597"/>
        <dbReference type="ChEBI" id="CHEBI:78599"/>
        <dbReference type="ChEBI" id="CHEBI:78608"/>
        <dbReference type="EC" id="2.3.2.2"/>
    </reaction>
</comment>
<accession>A0A917F9C3</accession>
<feature type="binding site" evidence="10">
    <location>
        <position position="419"/>
    </location>
    <ligand>
        <name>L-glutamate</name>
        <dbReference type="ChEBI" id="CHEBI:29985"/>
    </ligand>
</feature>
<feature type="binding site" evidence="10">
    <location>
        <position position="378"/>
    </location>
    <ligand>
        <name>L-glutamate</name>
        <dbReference type="ChEBI" id="CHEBI:29985"/>
    </ligand>
</feature>
<keyword evidence="11" id="KW-0317">Glutathione biosynthesis</keyword>
<dbReference type="InterPro" id="IPR000101">
    <property type="entry name" value="GGT_peptidase"/>
</dbReference>
<dbReference type="GO" id="GO:0006751">
    <property type="term" value="P:glutathione catabolic process"/>
    <property type="evidence" value="ECO:0007669"/>
    <property type="project" value="UniProtKB-UniRule"/>
</dbReference>
<evidence type="ECO:0000256" key="8">
    <source>
        <dbReference type="ARBA" id="ARBA00047417"/>
    </source>
</evidence>
<sequence length="521" mass="56419">MGKTNGAIAAGHPQTAKAGALMLEEGGNAFDAILACMCASCITEPVLSSFGGGGFLLAHAHDSDPVLYDFFTQTPKKRKDNPDFYPILADFGTVTQEFHIGRGSIATPGVVKGLFDAHKDLGSLPIDVVLAPAIDLARNGVQVNAMQASIFDIVEAIFMASDDSKTLYGSPNHSGHLLREGEIQYNPDSATFLESLAKEGSDLFYQGDIAKLIETDCWDHGGHLSLGDLRDYRVYKRKPLRVDYNRSHFYTNPAPSTGGLLIAFALELIKTAGLRDLAFGSKDHIERLSQIMALTNKARLDAALADGADQAQLEMLDQSFLQTYRQHILGRPSALRGTTHISAIDKFGNAASLTVSNGEGCGHILPGTGVMLNNMLGEEDINPHGFNQWPQDVRMASMMSPTLLLRDDGINVALGSGGSNRIRTAVLQVLVNLLEFNMSLEQAVTAPRLHYERGLLNIEPGFDPFALKDLGDHVPHYKVWEKQNLFFGGVHSVRANLETGRFDGVGDSRRGGAAIIIDESM</sequence>
<dbReference type="EC" id="2.3.2.2" evidence="11"/>
<keyword evidence="6 11" id="KW-0865">Zymogen</keyword>
<dbReference type="PANTHER" id="PTHR43199">
    <property type="entry name" value="GLUTATHIONE HYDROLASE"/>
    <property type="match status" value="1"/>
</dbReference>
<feature type="active site" description="Nucleophile" evidence="9">
    <location>
        <position position="338"/>
    </location>
</feature>
<dbReference type="RefSeq" id="WP_188662000.1">
    <property type="nucleotide sequence ID" value="NZ_BMHV01000005.1"/>
</dbReference>
<dbReference type="NCBIfam" id="TIGR00066">
    <property type="entry name" value="g_glut_trans"/>
    <property type="match status" value="1"/>
</dbReference>
<reference evidence="12" key="1">
    <citation type="journal article" date="2014" name="Int. J. Syst. Evol. Microbiol.">
        <title>Complete genome sequence of Corynebacterium casei LMG S-19264T (=DSM 44701T), isolated from a smear-ripened cheese.</title>
        <authorList>
            <consortium name="US DOE Joint Genome Institute (JGI-PGF)"/>
            <person name="Walter F."/>
            <person name="Albersmeier A."/>
            <person name="Kalinowski J."/>
            <person name="Ruckert C."/>
        </authorList>
    </citation>
    <scope>NUCLEOTIDE SEQUENCE</scope>
    <source>
        <strain evidence="12">CGMCC 1.15254</strain>
    </source>
</reference>
<name>A0A917F9C3_9PROT</name>
<evidence type="ECO:0000256" key="9">
    <source>
        <dbReference type="PIRSR" id="PIRSR600101-1"/>
    </source>
</evidence>
<evidence type="ECO:0000256" key="4">
    <source>
        <dbReference type="ARBA" id="ARBA00022679"/>
    </source>
</evidence>
<reference evidence="12" key="2">
    <citation type="submission" date="2020-09" db="EMBL/GenBank/DDBJ databases">
        <authorList>
            <person name="Sun Q."/>
            <person name="Zhou Y."/>
        </authorList>
    </citation>
    <scope>NUCLEOTIDE SEQUENCE</scope>
    <source>
        <strain evidence="12">CGMCC 1.15254</strain>
    </source>
</reference>
<dbReference type="EC" id="3.4.19.13" evidence="11"/>
<proteinExistence type="inferred from homology"/>
<comment type="pathway">
    <text evidence="11">Sulfur metabolism; glutathione metabolism.</text>
</comment>
<organism evidence="12 13">
    <name type="scientific">Terasakiella brassicae</name>
    <dbReference type="NCBI Taxonomy" id="1634917"/>
    <lineage>
        <taxon>Bacteria</taxon>
        <taxon>Pseudomonadati</taxon>
        <taxon>Pseudomonadota</taxon>
        <taxon>Alphaproteobacteria</taxon>
        <taxon>Rhodospirillales</taxon>
        <taxon>Terasakiellaceae</taxon>
        <taxon>Terasakiella</taxon>
    </lineage>
</organism>
<keyword evidence="4 11" id="KW-0808">Transferase</keyword>
<dbReference type="PRINTS" id="PR01210">
    <property type="entry name" value="GGTRANSPTASE"/>
</dbReference>
<evidence type="ECO:0000313" key="12">
    <source>
        <dbReference type="EMBL" id="GGF57375.1"/>
    </source>
</evidence>
<dbReference type="GO" id="GO:0006750">
    <property type="term" value="P:glutathione biosynthetic process"/>
    <property type="evidence" value="ECO:0007669"/>
    <property type="project" value="UniProtKB-KW"/>
</dbReference>
<comment type="caution">
    <text evidence="12">The sequence shown here is derived from an EMBL/GenBank/DDBJ whole genome shotgun (WGS) entry which is preliminary data.</text>
</comment>
<comment type="catalytic activity">
    <reaction evidence="1 11">
        <text>an S-substituted glutathione + H2O = an S-substituted L-cysteinylglycine + L-glutamate</text>
        <dbReference type="Rhea" id="RHEA:59468"/>
        <dbReference type="ChEBI" id="CHEBI:15377"/>
        <dbReference type="ChEBI" id="CHEBI:29985"/>
        <dbReference type="ChEBI" id="CHEBI:90779"/>
        <dbReference type="ChEBI" id="CHEBI:143103"/>
        <dbReference type="EC" id="3.4.19.13"/>
    </reaction>
</comment>
<evidence type="ECO:0000256" key="1">
    <source>
        <dbReference type="ARBA" id="ARBA00001049"/>
    </source>
</evidence>
<keyword evidence="13" id="KW-1185">Reference proteome</keyword>
<dbReference type="EMBL" id="BMHV01000005">
    <property type="protein sequence ID" value="GGF57375.1"/>
    <property type="molecule type" value="Genomic_DNA"/>
</dbReference>
<dbReference type="AlphaFoldDB" id="A0A917F9C3"/>
<dbReference type="InterPro" id="IPR051792">
    <property type="entry name" value="GGT_bact"/>
</dbReference>
<dbReference type="Gene3D" id="3.60.20.40">
    <property type="match status" value="1"/>
</dbReference>
<dbReference type="Pfam" id="PF01019">
    <property type="entry name" value="G_glu_transpept"/>
    <property type="match status" value="1"/>
</dbReference>
<dbReference type="GO" id="GO:0036374">
    <property type="term" value="F:glutathione hydrolase activity"/>
    <property type="evidence" value="ECO:0007669"/>
    <property type="project" value="UniProtKB-UniRule"/>
</dbReference>
<evidence type="ECO:0000256" key="6">
    <source>
        <dbReference type="ARBA" id="ARBA00023145"/>
    </source>
</evidence>
<protein>
    <recommendedName>
        <fullName evidence="11">Glutathione hydrolase proenzyme</fullName>
        <ecNumber evidence="11">2.3.2.2</ecNumber>
        <ecNumber evidence="11">3.4.19.13</ecNumber>
    </recommendedName>
    <component>
        <recommendedName>
            <fullName evidence="11">Glutathione hydrolase large chain</fullName>
        </recommendedName>
    </component>
    <component>
        <recommendedName>
            <fullName evidence="11">Glutathione hydrolase small chain</fullName>
        </recommendedName>
    </component>
</protein>
<comment type="similarity">
    <text evidence="3 11">Belongs to the gamma-glutamyltransferase family.</text>
</comment>
<evidence type="ECO:0000256" key="7">
    <source>
        <dbReference type="ARBA" id="ARBA00023315"/>
    </source>
</evidence>
<dbReference type="PANTHER" id="PTHR43199:SF1">
    <property type="entry name" value="GLUTATHIONE HYDROLASE PROENZYME"/>
    <property type="match status" value="1"/>
</dbReference>
<dbReference type="Proteomes" id="UP000632498">
    <property type="component" value="Unassembled WGS sequence"/>
</dbReference>
<evidence type="ECO:0000256" key="2">
    <source>
        <dbReference type="ARBA" id="ARBA00001089"/>
    </source>
</evidence>